<comment type="similarity">
    <text evidence="1">Belongs to the SIP oxidoreductase family.</text>
</comment>
<dbReference type="InterPro" id="IPR017938">
    <property type="entry name" value="Riboflavin_synthase-like_b-brl"/>
</dbReference>
<dbReference type="Pfam" id="PF08021">
    <property type="entry name" value="FAD_binding_9"/>
    <property type="match status" value="1"/>
</dbReference>
<dbReference type="RefSeq" id="WP_255874819.1">
    <property type="nucleotide sequence ID" value="NZ_JACASI010000026.1"/>
</dbReference>
<dbReference type="InterPro" id="IPR039261">
    <property type="entry name" value="FNR_nucleotide-bd"/>
</dbReference>
<organism evidence="3 4">
    <name type="scientific">Microbulbifer elongatus</name>
    <dbReference type="NCBI Taxonomy" id="86173"/>
    <lineage>
        <taxon>Bacteria</taxon>
        <taxon>Pseudomonadati</taxon>
        <taxon>Pseudomonadota</taxon>
        <taxon>Gammaproteobacteria</taxon>
        <taxon>Cellvibrionales</taxon>
        <taxon>Microbulbiferaceae</taxon>
        <taxon>Microbulbifer</taxon>
    </lineage>
</organism>
<feature type="domain" description="FAD-binding FR-type" evidence="2">
    <location>
        <begin position="4"/>
        <end position="108"/>
    </location>
</feature>
<accession>A0ABT1P0Y1</accession>
<protein>
    <submittedName>
        <fullName evidence="3">Siderophore-interacting protein</fullName>
    </submittedName>
</protein>
<evidence type="ECO:0000313" key="3">
    <source>
        <dbReference type="EMBL" id="MCQ3829775.1"/>
    </source>
</evidence>
<evidence type="ECO:0000259" key="2">
    <source>
        <dbReference type="PROSITE" id="PS51384"/>
    </source>
</evidence>
<proteinExistence type="inferred from homology"/>
<dbReference type="SUPFAM" id="SSF63380">
    <property type="entry name" value="Riboflavin synthase domain-like"/>
    <property type="match status" value="1"/>
</dbReference>
<sequence>MSRPALRELQVIQSRHITPHMLRLTIGGEQMAGFPADQESAYIKLLFEQGEDRRPLMRTYTIRSQRDNEIDVDFVIHDHPGPAGRWALGAQPGDPILVGGPGTRKLIHPDGDWYLFVGDMTALPAISVNLARLPDTATGVAVIEVASQADRQPLVCPPGVDIVWVVRRHQSPPGEALFSTVAQLPWPEGSPSVWCACEFSSMRKFRAYFREVRRIDAKLRYISSYWKYGMSEDQHKVVKREDETAVAAS</sequence>
<dbReference type="InterPro" id="IPR013113">
    <property type="entry name" value="SIP_FAD-bd"/>
</dbReference>
<dbReference type="Proteomes" id="UP001205566">
    <property type="component" value="Unassembled WGS sequence"/>
</dbReference>
<dbReference type="InterPro" id="IPR007037">
    <property type="entry name" value="SIP_rossman_dom"/>
</dbReference>
<dbReference type="EMBL" id="JACASI010000026">
    <property type="protein sequence ID" value="MCQ3829775.1"/>
    <property type="molecule type" value="Genomic_DNA"/>
</dbReference>
<dbReference type="InterPro" id="IPR017927">
    <property type="entry name" value="FAD-bd_FR_type"/>
</dbReference>
<evidence type="ECO:0000313" key="4">
    <source>
        <dbReference type="Proteomes" id="UP001205566"/>
    </source>
</evidence>
<dbReference type="InterPro" id="IPR039374">
    <property type="entry name" value="SIP_fam"/>
</dbReference>
<dbReference type="PANTHER" id="PTHR30157">
    <property type="entry name" value="FERRIC REDUCTASE, NADPH-DEPENDENT"/>
    <property type="match status" value="1"/>
</dbReference>
<gene>
    <name evidence="3" type="ORF">HXX02_09975</name>
</gene>
<dbReference type="Gene3D" id="2.40.30.10">
    <property type="entry name" value="Translation factors"/>
    <property type="match status" value="1"/>
</dbReference>
<dbReference type="Pfam" id="PF04954">
    <property type="entry name" value="SIP"/>
    <property type="match status" value="1"/>
</dbReference>
<dbReference type="PANTHER" id="PTHR30157:SF0">
    <property type="entry name" value="NADPH-DEPENDENT FERRIC-CHELATE REDUCTASE"/>
    <property type="match status" value="1"/>
</dbReference>
<dbReference type="Gene3D" id="3.40.50.80">
    <property type="entry name" value="Nucleotide-binding domain of ferredoxin-NADP reductase (FNR) module"/>
    <property type="match status" value="1"/>
</dbReference>
<dbReference type="PROSITE" id="PS51384">
    <property type="entry name" value="FAD_FR"/>
    <property type="match status" value="1"/>
</dbReference>
<dbReference type="CDD" id="cd06193">
    <property type="entry name" value="siderophore_interacting"/>
    <property type="match status" value="1"/>
</dbReference>
<name>A0ABT1P0Y1_9GAMM</name>
<keyword evidence="4" id="KW-1185">Reference proteome</keyword>
<comment type="caution">
    <text evidence="3">The sequence shown here is derived from an EMBL/GenBank/DDBJ whole genome shotgun (WGS) entry which is preliminary data.</text>
</comment>
<reference evidence="3" key="1">
    <citation type="thesis" date="2020" institute="Technische Universitat Dresden" country="Dresden, Germany">
        <title>The Agarolytic System of Microbulbifer elongatus PORT2, Isolated from Batu Karas, Pangandaran West Java Indonesia.</title>
        <authorList>
            <person name="Anggraeni S.R."/>
        </authorList>
    </citation>
    <scope>NUCLEOTIDE SEQUENCE</scope>
    <source>
        <strain evidence="3">PORT2</strain>
    </source>
</reference>
<evidence type="ECO:0000256" key="1">
    <source>
        <dbReference type="ARBA" id="ARBA00035644"/>
    </source>
</evidence>